<accession>A0A8J2JCN6</accession>
<gene>
    <name evidence="1" type="ORF">AFUS01_LOCUS4944</name>
</gene>
<dbReference type="OrthoDB" id="6022667at2759"/>
<reference evidence="1" key="1">
    <citation type="submission" date="2021-06" db="EMBL/GenBank/DDBJ databases">
        <authorList>
            <person name="Hodson N. C."/>
            <person name="Mongue J. A."/>
            <person name="Jaron S. K."/>
        </authorList>
    </citation>
    <scope>NUCLEOTIDE SEQUENCE</scope>
</reference>
<organism evidence="1 2">
    <name type="scientific">Allacma fusca</name>
    <dbReference type="NCBI Taxonomy" id="39272"/>
    <lineage>
        <taxon>Eukaryota</taxon>
        <taxon>Metazoa</taxon>
        <taxon>Ecdysozoa</taxon>
        <taxon>Arthropoda</taxon>
        <taxon>Hexapoda</taxon>
        <taxon>Collembola</taxon>
        <taxon>Symphypleona</taxon>
        <taxon>Sminthuridae</taxon>
        <taxon>Allacma</taxon>
    </lineage>
</organism>
<dbReference type="AlphaFoldDB" id="A0A8J2JCN6"/>
<proteinExistence type="predicted"/>
<name>A0A8J2JCN6_9HEXA</name>
<evidence type="ECO:0000313" key="1">
    <source>
        <dbReference type="EMBL" id="CAG7709964.1"/>
    </source>
</evidence>
<dbReference type="Proteomes" id="UP000708208">
    <property type="component" value="Unassembled WGS sequence"/>
</dbReference>
<dbReference type="EMBL" id="CAJVCH010031277">
    <property type="protein sequence ID" value="CAG7709964.1"/>
    <property type="molecule type" value="Genomic_DNA"/>
</dbReference>
<comment type="caution">
    <text evidence="1">The sequence shown here is derived from an EMBL/GenBank/DDBJ whole genome shotgun (WGS) entry which is preliminary data.</text>
</comment>
<sequence length="90" mass="10480">MSNSVFNPLIYGIFHLYRPRRKDLTRGNSSKKTLLTNLSLHVAEWLHCRHGRTHGHVNNVIQERRAKKQRTVESYRGPKVTVLKSTEADE</sequence>
<keyword evidence="2" id="KW-1185">Reference proteome</keyword>
<protein>
    <submittedName>
        <fullName evidence="1">Uncharacterized protein</fullName>
    </submittedName>
</protein>
<evidence type="ECO:0000313" key="2">
    <source>
        <dbReference type="Proteomes" id="UP000708208"/>
    </source>
</evidence>